<evidence type="ECO:0000313" key="1">
    <source>
        <dbReference type="EnsemblMetazoa" id="AQUA015329-PA"/>
    </source>
</evidence>
<name>A0A182XU48_ANOQN</name>
<dbReference type="AlphaFoldDB" id="A0A182XU48"/>
<organism evidence="1 2">
    <name type="scientific">Anopheles quadriannulatus</name>
    <name type="common">Mosquito</name>
    <dbReference type="NCBI Taxonomy" id="34691"/>
    <lineage>
        <taxon>Eukaryota</taxon>
        <taxon>Metazoa</taxon>
        <taxon>Ecdysozoa</taxon>
        <taxon>Arthropoda</taxon>
        <taxon>Hexapoda</taxon>
        <taxon>Insecta</taxon>
        <taxon>Pterygota</taxon>
        <taxon>Neoptera</taxon>
        <taxon>Endopterygota</taxon>
        <taxon>Diptera</taxon>
        <taxon>Nematocera</taxon>
        <taxon>Culicoidea</taxon>
        <taxon>Culicidae</taxon>
        <taxon>Anophelinae</taxon>
        <taxon>Anopheles</taxon>
    </lineage>
</organism>
<evidence type="ECO:0000313" key="2">
    <source>
        <dbReference type="Proteomes" id="UP000076407"/>
    </source>
</evidence>
<proteinExistence type="predicted"/>
<accession>A0A182XU48</accession>
<keyword evidence="2" id="KW-1185">Reference proteome</keyword>
<reference evidence="1" key="1">
    <citation type="submission" date="2020-05" db="UniProtKB">
        <authorList>
            <consortium name="EnsemblMetazoa"/>
        </authorList>
    </citation>
    <scope>IDENTIFICATION</scope>
    <source>
        <strain evidence="1">SANGQUA</strain>
    </source>
</reference>
<dbReference type="EnsemblMetazoa" id="AQUA015329-RA">
    <property type="protein sequence ID" value="AQUA015329-PA"/>
    <property type="gene ID" value="AQUA015329"/>
</dbReference>
<protein>
    <submittedName>
        <fullName evidence="1">Uncharacterized protein</fullName>
    </submittedName>
</protein>
<dbReference type="VEuPathDB" id="VectorBase:AQUA015329"/>
<sequence length="46" mass="5153">MANNKQVKDCMLCRDEMVESTDKAILGQEATQYFPGKPDRALFDSG</sequence>
<dbReference type="Proteomes" id="UP000076407">
    <property type="component" value="Unassembled WGS sequence"/>
</dbReference>